<keyword evidence="2" id="KW-1185">Reference proteome</keyword>
<dbReference type="EMBL" id="JACOIK010000002">
    <property type="protein sequence ID" value="MBD1431769.1"/>
    <property type="molecule type" value="Genomic_DNA"/>
</dbReference>
<comment type="caution">
    <text evidence="1">The sequence shown here is derived from an EMBL/GenBank/DDBJ whole genome shotgun (WGS) entry which is preliminary data.</text>
</comment>
<organism evidence="1 2">
    <name type="scientific">Sphingobacterium micropteri</name>
    <dbReference type="NCBI Taxonomy" id="2763501"/>
    <lineage>
        <taxon>Bacteria</taxon>
        <taxon>Pseudomonadati</taxon>
        <taxon>Bacteroidota</taxon>
        <taxon>Sphingobacteriia</taxon>
        <taxon>Sphingobacteriales</taxon>
        <taxon>Sphingobacteriaceae</taxon>
        <taxon>Sphingobacterium</taxon>
    </lineage>
</organism>
<protein>
    <submittedName>
        <fullName evidence="1">Uncharacterized protein</fullName>
    </submittedName>
</protein>
<proteinExistence type="predicted"/>
<gene>
    <name evidence="1" type="ORF">H8B06_02945</name>
</gene>
<accession>A0ABR7YKC5</accession>
<evidence type="ECO:0000313" key="1">
    <source>
        <dbReference type="EMBL" id="MBD1431769.1"/>
    </source>
</evidence>
<sequence length="51" mass="5974">MKDKLLEEQSGITKLNNVRLRLYLDLKRQYLSLLHNFCILFGVMRSGGNYA</sequence>
<dbReference type="Proteomes" id="UP000602759">
    <property type="component" value="Unassembled WGS sequence"/>
</dbReference>
<name>A0ABR7YKC5_9SPHI</name>
<reference evidence="1 2" key="1">
    <citation type="submission" date="2020-08" db="EMBL/GenBank/DDBJ databases">
        <title>Sphingobacterium sp. DN00404 isolated from aquaculture water.</title>
        <authorList>
            <person name="Zhang M."/>
        </authorList>
    </citation>
    <scope>NUCLEOTIDE SEQUENCE [LARGE SCALE GENOMIC DNA]</scope>
    <source>
        <strain evidence="1 2">DN00404</strain>
    </source>
</reference>
<evidence type="ECO:0000313" key="2">
    <source>
        <dbReference type="Proteomes" id="UP000602759"/>
    </source>
</evidence>